<keyword evidence="11" id="KW-1185">Reference proteome</keyword>
<dbReference type="InterPro" id="IPR044849">
    <property type="entry name" value="CASTOR/POLLUX/SYM8-like"/>
</dbReference>
<gene>
    <name evidence="10" type="ORF">SAMN04488029_1626</name>
</gene>
<protein>
    <submittedName>
        <fullName evidence="10">Trk K+ transport system, NAD-binding component</fullName>
    </submittedName>
</protein>
<evidence type="ECO:0000256" key="4">
    <source>
        <dbReference type="ARBA" id="ARBA00022989"/>
    </source>
</evidence>
<dbReference type="AlphaFoldDB" id="A0A1W2GBQ7"/>
<keyword evidence="5" id="KW-0406">Ion transport</keyword>
<sequence>MNNSSSLIAKAKYQFDNYVSKGTMTLIGGLGLLTLILVIILAVILVLTGFEVEVGESIGYPESLWQNMIHMLDPGTLGNTTGGWSLRVYLLAVTLVGVVVLSTLIGLVSNGILTKLEELRKGRSFVIEKDHTLILGWSSKIFTIISELVEANENLKEGVIVILAEKDKVEMEDEIRLKVGNTANTRVICRTGSPIDIDDIYIANPFNSKSIIVLDKDNENSDSQIIKTIVAIVTNPNRRKEPYHITAEIQDSKNYEVAKMVGQDEVELILSDDFISRIMVQTSRQSGLSVVYIELMDYDGDEIYFLEEPTLVGRTFREIIFAYEDSAIMGIQFADGTVAINPPMDTVFNEGDQVIGITEDDDTLVPSGLADYQIESNRLLERPEEETNEEQILIIGWNDRAKNIIRELDHYAPFGSTVKVVSKFEDPVTVIQRIKPSLKNLTVEFKRAETTDRETLEKLEIPTYDYIILLCYEQHFPVQEADAQTLITLLHIRSIAERTDKHLNLVSEMIDMKNRLLADITSADDFIVSDKLLSLLMTQVSENKFLMRVFEDLFDADGSEIYIKPASEYVVTGEPVNFYTILESAARKNEVALGYRILAKSKDPNAAYGVVVNPKKSELIELTAQDEIIVLSED</sequence>
<proteinExistence type="predicted"/>
<dbReference type="InterPro" id="IPR010420">
    <property type="entry name" value="CASTOR/POLLUX/SYM8_dom"/>
</dbReference>
<evidence type="ECO:0000256" key="5">
    <source>
        <dbReference type="ARBA" id="ARBA00023065"/>
    </source>
</evidence>
<keyword evidence="2" id="KW-0813">Transport</keyword>
<dbReference type="GO" id="GO:0012505">
    <property type="term" value="C:endomembrane system"/>
    <property type="evidence" value="ECO:0007669"/>
    <property type="project" value="UniProtKB-SubCell"/>
</dbReference>
<comment type="subcellular location">
    <subcellularLocation>
        <location evidence="1">Endomembrane system</location>
        <topology evidence="1">Multi-pass membrane protein</topology>
    </subcellularLocation>
</comment>
<feature type="transmembrane region" description="Helical" evidence="8">
    <location>
        <begin position="26"/>
        <end position="50"/>
    </location>
</feature>
<reference evidence="10 11" key="1">
    <citation type="submission" date="2017-04" db="EMBL/GenBank/DDBJ databases">
        <authorList>
            <person name="Afonso C.L."/>
            <person name="Miller P.J."/>
            <person name="Scott M.A."/>
            <person name="Spackman E."/>
            <person name="Goraichik I."/>
            <person name="Dimitrov K.M."/>
            <person name="Suarez D.L."/>
            <person name="Swayne D.E."/>
        </authorList>
    </citation>
    <scope>NUCLEOTIDE SEQUENCE [LARGE SCALE GENOMIC DNA]</scope>
    <source>
        <strain evidence="10 11">DSM 26133</strain>
    </source>
</reference>
<keyword evidence="7" id="KW-0407">Ion channel</keyword>
<keyword evidence="6 8" id="KW-0472">Membrane</keyword>
<evidence type="ECO:0000256" key="7">
    <source>
        <dbReference type="ARBA" id="ARBA00023303"/>
    </source>
</evidence>
<dbReference type="PANTHER" id="PTHR31563:SF10">
    <property type="entry name" value="ION CHANNEL POLLUX-RELATED"/>
    <property type="match status" value="1"/>
</dbReference>
<evidence type="ECO:0000256" key="1">
    <source>
        <dbReference type="ARBA" id="ARBA00004127"/>
    </source>
</evidence>
<feature type="transmembrane region" description="Helical" evidence="8">
    <location>
        <begin position="88"/>
        <end position="113"/>
    </location>
</feature>
<keyword evidence="3 8" id="KW-0812">Transmembrane</keyword>
<dbReference type="OrthoDB" id="305351at2"/>
<evidence type="ECO:0000256" key="2">
    <source>
        <dbReference type="ARBA" id="ARBA00022448"/>
    </source>
</evidence>
<dbReference type="Gene3D" id="3.40.50.720">
    <property type="entry name" value="NAD(P)-binding Rossmann-like Domain"/>
    <property type="match status" value="2"/>
</dbReference>
<evidence type="ECO:0000256" key="6">
    <source>
        <dbReference type="ARBA" id="ARBA00023136"/>
    </source>
</evidence>
<evidence type="ECO:0000313" key="11">
    <source>
        <dbReference type="Proteomes" id="UP000192472"/>
    </source>
</evidence>
<organism evidence="10 11">
    <name type="scientific">Reichenbachiella faecimaris</name>
    <dbReference type="NCBI Taxonomy" id="692418"/>
    <lineage>
        <taxon>Bacteria</taxon>
        <taxon>Pseudomonadati</taxon>
        <taxon>Bacteroidota</taxon>
        <taxon>Cytophagia</taxon>
        <taxon>Cytophagales</taxon>
        <taxon>Reichenbachiellaceae</taxon>
        <taxon>Reichenbachiella</taxon>
    </lineage>
</organism>
<feature type="domain" description="CASTOR/POLLUX/SYM8 ion channel conserved" evidence="9">
    <location>
        <begin position="273"/>
        <end position="367"/>
    </location>
</feature>
<evidence type="ECO:0000256" key="3">
    <source>
        <dbReference type="ARBA" id="ARBA00022692"/>
    </source>
</evidence>
<evidence type="ECO:0000313" key="10">
    <source>
        <dbReference type="EMBL" id="SMD33716.1"/>
    </source>
</evidence>
<dbReference type="GO" id="GO:0034220">
    <property type="term" value="P:monoatomic ion transmembrane transport"/>
    <property type="evidence" value="ECO:0007669"/>
    <property type="project" value="UniProtKB-KW"/>
</dbReference>
<keyword evidence="4 8" id="KW-1133">Transmembrane helix</keyword>
<dbReference type="STRING" id="692418.SAMN04488029_1626"/>
<evidence type="ECO:0000256" key="8">
    <source>
        <dbReference type="SAM" id="Phobius"/>
    </source>
</evidence>
<dbReference type="Proteomes" id="UP000192472">
    <property type="component" value="Unassembled WGS sequence"/>
</dbReference>
<dbReference type="Pfam" id="PF06241">
    <property type="entry name" value="Castor_Poll_mid"/>
    <property type="match status" value="1"/>
</dbReference>
<dbReference type="EMBL" id="FWYF01000002">
    <property type="protein sequence ID" value="SMD33716.1"/>
    <property type="molecule type" value="Genomic_DNA"/>
</dbReference>
<dbReference type="PANTHER" id="PTHR31563">
    <property type="entry name" value="ION CHANNEL POLLUX-RELATED"/>
    <property type="match status" value="1"/>
</dbReference>
<evidence type="ECO:0000259" key="9">
    <source>
        <dbReference type="Pfam" id="PF06241"/>
    </source>
</evidence>
<dbReference type="RefSeq" id="WP_084372122.1">
    <property type="nucleotide sequence ID" value="NZ_FWYF01000002.1"/>
</dbReference>
<name>A0A1W2GBQ7_REIFA</name>
<dbReference type="InterPro" id="IPR036291">
    <property type="entry name" value="NAD(P)-bd_dom_sf"/>
</dbReference>
<accession>A0A1W2GBQ7</accession>
<dbReference type="SUPFAM" id="SSF51735">
    <property type="entry name" value="NAD(P)-binding Rossmann-fold domains"/>
    <property type="match status" value="1"/>
</dbReference>